<dbReference type="SUPFAM" id="SSF57716">
    <property type="entry name" value="Glucocorticoid receptor-like (DNA-binding domain)"/>
    <property type="match status" value="1"/>
</dbReference>
<evidence type="ECO:0000313" key="14">
    <source>
        <dbReference type="Proteomes" id="UP000324832"/>
    </source>
</evidence>
<dbReference type="FunFam" id="3.30.160.60:FF:000100">
    <property type="entry name" value="Zinc finger 45-like"/>
    <property type="match status" value="1"/>
</dbReference>
<keyword evidence="6" id="KW-0238">DNA-binding</keyword>
<keyword evidence="7" id="KW-0539">Nucleus</keyword>
<feature type="domain" description="ZAD" evidence="12">
    <location>
        <begin position="5"/>
        <end position="76"/>
    </location>
</feature>
<dbReference type="SMART" id="SM00355">
    <property type="entry name" value="ZnF_C2H2"/>
    <property type="match status" value="3"/>
</dbReference>
<feature type="domain" description="C2H2-type" evidence="11">
    <location>
        <begin position="171"/>
        <end position="198"/>
    </location>
</feature>
<evidence type="ECO:0000256" key="6">
    <source>
        <dbReference type="ARBA" id="ARBA00023125"/>
    </source>
</evidence>
<dbReference type="PANTHER" id="PTHR24388">
    <property type="entry name" value="ZINC FINGER PROTEIN"/>
    <property type="match status" value="1"/>
</dbReference>
<dbReference type="InterPro" id="IPR036236">
    <property type="entry name" value="Znf_C2H2_sf"/>
</dbReference>
<evidence type="ECO:0000259" key="11">
    <source>
        <dbReference type="PROSITE" id="PS50157"/>
    </source>
</evidence>
<keyword evidence="5 10" id="KW-0862">Zinc</keyword>
<dbReference type="Pfam" id="PF00096">
    <property type="entry name" value="zf-C2H2"/>
    <property type="match status" value="2"/>
</dbReference>
<feature type="non-terminal residue" evidence="13">
    <location>
        <position position="266"/>
    </location>
</feature>
<dbReference type="PANTHER" id="PTHR24388:SF54">
    <property type="entry name" value="PROTEIN ESCARGOT"/>
    <property type="match status" value="1"/>
</dbReference>
<dbReference type="InterPro" id="IPR012934">
    <property type="entry name" value="Znf_AD"/>
</dbReference>
<keyword evidence="2 10" id="KW-0479">Metal-binding</keyword>
<keyword evidence="14" id="KW-1185">Reference proteome</keyword>
<dbReference type="PROSITE" id="PS50157">
    <property type="entry name" value="ZINC_FINGER_C2H2_2"/>
    <property type="match status" value="3"/>
</dbReference>
<sequence>MDLSTLCRSCMKEVASWEKENFNNRAVEMFSFCTNIKVTDDEKLPQQFCYDCTIKIESSYTFIKEAKNVDVTLKNLILRSNASVIVQPENKIESTHKVQSVKLTLPDYKLSIGTINFSTQDVISGYGVQNTNNIVYSSGSTQANVEPTILEKILNKSEEEAKVATETNKKNMCQICQKTFKKQCQLKYHVITHSEERNFACSTCGKRYKRRKQLATHTRTHSDVRPYACDKCSLRFKLKSILKCHMKVHEDVKQYLCSYCGWSFSQ</sequence>
<reference evidence="13 14" key="1">
    <citation type="submission" date="2017-07" db="EMBL/GenBank/DDBJ databases">
        <authorList>
            <person name="Talla V."/>
            <person name="Backstrom N."/>
        </authorList>
    </citation>
    <scope>NUCLEOTIDE SEQUENCE [LARGE SCALE GENOMIC DNA]</scope>
</reference>
<evidence type="ECO:0000256" key="2">
    <source>
        <dbReference type="ARBA" id="ARBA00022723"/>
    </source>
</evidence>
<name>A0A5E4PMJ0_9NEOP</name>
<evidence type="ECO:0000256" key="5">
    <source>
        <dbReference type="ARBA" id="ARBA00022833"/>
    </source>
</evidence>
<keyword evidence="4 9" id="KW-0863">Zinc-finger</keyword>
<dbReference type="PROSITE" id="PS51915">
    <property type="entry name" value="ZAD"/>
    <property type="match status" value="1"/>
</dbReference>
<evidence type="ECO:0000256" key="8">
    <source>
        <dbReference type="ARBA" id="ARBA00037948"/>
    </source>
</evidence>
<dbReference type="InterPro" id="IPR050527">
    <property type="entry name" value="Snail/Krueppel_Znf"/>
</dbReference>
<dbReference type="AlphaFoldDB" id="A0A5E4PMJ0"/>
<accession>A0A5E4PMJ0</accession>
<feature type="binding site" evidence="10">
    <location>
        <position position="10"/>
    </location>
    <ligand>
        <name>Zn(2+)</name>
        <dbReference type="ChEBI" id="CHEBI:29105"/>
    </ligand>
</feature>
<dbReference type="EMBL" id="FZQP02000060">
    <property type="protein sequence ID" value="VVC87002.1"/>
    <property type="molecule type" value="Genomic_DNA"/>
</dbReference>
<proteinExistence type="inferred from homology"/>
<dbReference type="Gene3D" id="3.40.1800.20">
    <property type="match status" value="1"/>
</dbReference>
<dbReference type="GO" id="GO:0000978">
    <property type="term" value="F:RNA polymerase II cis-regulatory region sequence-specific DNA binding"/>
    <property type="evidence" value="ECO:0007669"/>
    <property type="project" value="TreeGrafter"/>
</dbReference>
<dbReference type="InterPro" id="IPR013087">
    <property type="entry name" value="Znf_C2H2_type"/>
</dbReference>
<feature type="binding site" evidence="10">
    <location>
        <position position="7"/>
    </location>
    <ligand>
        <name>Zn(2+)</name>
        <dbReference type="ChEBI" id="CHEBI:29105"/>
    </ligand>
</feature>
<gene>
    <name evidence="13" type="ORF">LSINAPIS_LOCUS721</name>
</gene>
<evidence type="ECO:0000256" key="4">
    <source>
        <dbReference type="ARBA" id="ARBA00022771"/>
    </source>
</evidence>
<feature type="domain" description="C2H2-type" evidence="11">
    <location>
        <begin position="227"/>
        <end position="254"/>
    </location>
</feature>
<comment type="similarity">
    <text evidence="8">Belongs to the snail C2H2-type zinc-finger protein family.</text>
</comment>
<evidence type="ECO:0000256" key="10">
    <source>
        <dbReference type="PROSITE-ProRule" id="PRU01263"/>
    </source>
</evidence>
<evidence type="ECO:0000256" key="7">
    <source>
        <dbReference type="ARBA" id="ARBA00023242"/>
    </source>
</evidence>
<dbReference type="FunFam" id="3.30.160.60:FF:000145">
    <property type="entry name" value="Zinc finger protein 574"/>
    <property type="match status" value="1"/>
</dbReference>
<protein>
    <recommendedName>
        <fullName evidence="15">Protein krueppel</fullName>
    </recommendedName>
</protein>
<feature type="binding site" evidence="10">
    <location>
        <position position="49"/>
    </location>
    <ligand>
        <name>Zn(2+)</name>
        <dbReference type="ChEBI" id="CHEBI:29105"/>
    </ligand>
</feature>
<dbReference type="Gene3D" id="3.30.160.60">
    <property type="entry name" value="Classic Zinc Finger"/>
    <property type="match status" value="3"/>
</dbReference>
<dbReference type="SMART" id="SM00868">
    <property type="entry name" value="zf-AD"/>
    <property type="match status" value="1"/>
</dbReference>
<keyword evidence="3" id="KW-0677">Repeat</keyword>
<feature type="binding site" evidence="10">
    <location>
        <position position="52"/>
    </location>
    <ligand>
        <name>Zn(2+)</name>
        <dbReference type="ChEBI" id="CHEBI:29105"/>
    </ligand>
</feature>
<evidence type="ECO:0000256" key="9">
    <source>
        <dbReference type="PROSITE-ProRule" id="PRU00042"/>
    </source>
</evidence>
<organism evidence="13 14">
    <name type="scientific">Leptidea sinapis</name>
    <dbReference type="NCBI Taxonomy" id="189913"/>
    <lineage>
        <taxon>Eukaryota</taxon>
        <taxon>Metazoa</taxon>
        <taxon>Ecdysozoa</taxon>
        <taxon>Arthropoda</taxon>
        <taxon>Hexapoda</taxon>
        <taxon>Insecta</taxon>
        <taxon>Pterygota</taxon>
        <taxon>Neoptera</taxon>
        <taxon>Endopterygota</taxon>
        <taxon>Lepidoptera</taxon>
        <taxon>Glossata</taxon>
        <taxon>Ditrysia</taxon>
        <taxon>Papilionoidea</taxon>
        <taxon>Pieridae</taxon>
        <taxon>Dismorphiinae</taxon>
        <taxon>Leptidea</taxon>
    </lineage>
</organism>
<dbReference type="SUPFAM" id="SSF57667">
    <property type="entry name" value="beta-beta-alpha zinc fingers"/>
    <property type="match status" value="2"/>
</dbReference>
<comment type="subcellular location">
    <subcellularLocation>
        <location evidence="1">Nucleus</location>
    </subcellularLocation>
</comment>
<evidence type="ECO:0000256" key="3">
    <source>
        <dbReference type="ARBA" id="ARBA00022737"/>
    </source>
</evidence>
<dbReference type="GO" id="GO:0000981">
    <property type="term" value="F:DNA-binding transcription factor activity, RNA polymerase II-specific"/>
    <property type="evidence" value="ECO:0007669"/>
    <property type="project" value="TreeGrafter"/>
</dbReference>
<evidence type="ECO:0008006" key="15">
    <source>
        <dbReference type="Google" id="ProtNLM"/>
    </source>
</evidence>
<evidence type="ECO:0000256" key="1">
    <source>
        <dbReference type="ARBA" id="ARBA00004123"/>
    </source>
</evidence>
<dbReference type="PROSITE" id="PS00028">
    <property type="entry name" value="ZINC_FINGER_C2H2_1"/>
    <property type="match status" value="3"/>
</dbReference>
<feature type="domain" description="C2H2-type" evidence="11">
    <location>
        <begin position="199"/>
        <end position="226"/>
    </location>
</feature>
<evidence type="ECO:0000313" key="13">
    <source>
        <dbReference type="EMBL" id="VVC87002.1"/>
    </source>
</evidence>
<evidence type="ECO:0000259" key="12">
    <source>
        <dbReference type="PROSITE" id="PS51915"/>
    </source>
</evidence>
<dbReference type="Proteomes" id="UP000324832">
    <property type="component" value="Unassembled WGS sequence"/>
</dbReference>
<dbReference type="GO" id="GO:0005634">
    <property type="term" value="C:nucleus"/>
    <property type="evidence" value="ECO:0007669"/>
    <property type="project" value="UniProtKB-SubCell"/>
</dbReference>
<dbReference type="GO" id="GO:0008270">
    <property type="term" value="F:zinc ion binding"/>
    <property type="evidence" value="ECO:0007669"/>
    <property type="project" value="UniProtKB-UniRule"/>
</dbReference>